<evidence type="ECO:0000313" key="1">
    <source>
        <dbReference type="EMBL" id="SEF18135.1"/>
    </source>
</evidence>
<organism evidence="1 2">
    <name type="scientific">Jiangella alba</name>
    <dbReference type="NCBI Taxonomy" id="561176"/>
    <lineage>
        <taxon>Bacteria</taxon>
        <taxon>Bacillati</taxon>
        <taxon>Actinomycetota</taxon>
        <taxon>Actinomycetes</taxon>
        <taxon>Jiangellales</taxon>
        <taxon>Jiangellaceae</taxon>
        <taxon>Jiangella</taxon>
    </lineage>
</organism>
<reference evidence="2" key="1">
    <citation type="submission" date="2016-10" db="EMBL/GenBank/DDBJ databases">
        <authorList>
            <person name="Varghese N."/>
            <person name="Submissions S."/>
        </authorList>
    </citation>
    <scope>NUCLEOTIDE SEQUENCE [LARGE SCALE GENOMIC DNA]</scope>
    <source>
        <strain evidence="2">DSM 45237</strain>
    </source>
</reference>
<sequence>MRHMTSGGGKPRHADEEIEAAAERFEKWADEVDPTMLRVIDMTKQRTAHDQDPPAETPE</sequence>
<protein>
    <submittedName>
        <fullName evidence="1">Uncharacterized protein</fullName>
    </submittedName>
</protein>
<name>A0A1H5PWK9_9ACTN</name>
<dbReference type="AlphaFoldDB" id="A0A1H5PWK9"/>
<keyword evidence="2" id="KW-1185">Reference proteome</keyword>
<dbReference type="Proteomes" id="UP000181980">
    <property type="component" value="Unassembled WGS sequence"/>
</dbReference>
<proteinExistence type="predicted"/>
<evidence type="ECO:0000313" key="2">
    <source>
        <dbReference type="Proteomes" id="UP000181980"/>
    </source>
</evidence>
<dbReference type="EMBL" id="FNUC01000004">
    <property type="protein sequence ID" value="SEF18135.1"/>
    <property type="molecule type" value="Genomic_DNA"/>
</dbReference>
<gene>
    <name evidence="1" type="ORF">SAMN04488561_6240</name>
</gene>
<accession>A0A1H5PWK9</accession>